<dbReference type="GO" id="GO:0005886">
    <property type="term" value="C:plasma membrane"/>
    <property type="evidence" value="ECO:0007669"/>
    <property type="project" value="TreeGrafter"/>
</dbReference>
<dbReference type="PROSITE" id="PS51450">
    <property type="entry name" value="LRR"/>
    <property type="match status" value="2"/>
</dbReference>
<evidence type="ECO:0000256" key="3">
    <source>
        <dbReference type="ARBA" id="ARBA00022737"/>
    </source>
</evidence>
<proteinExistence type="predicted"/>
<evidence type="ECO:0000256" key="2">
    <source>
        <dbReference type="ARBA" id="ARBA00022729"/>
    </source>
</evidence>
<dbReference type="Proteomes" id="UP000005408">
    <property type="component" value="Unassembled WGS sequence"/>
</dbReference>
<dbReference type="Pfam" id="PF13855">
    <property type="entry name" value="LRR_8"/>
    <property type="match status" value="1"/>
</dbReference>
<dbReference type="Gene3D" id="3.80.10.10">
    <property type="entry name" value="Ribonuclease Inhibitor"/>
    <property type="match status" value="3"/>
</dbReference>
<dbReference type="InterPro" id="IPR050541">
    <property type="entry name" value="LRR_TM_domain-containing"/>
</dbReference>
<accession>A0A8W8J9J3</accession>
<dbReference type="PANTHER" id="PTHR24369">
    <property type="entry name" value="ANTIGEN BSP, PUTATIVE-RELATED"/>
    <property type="match status" value="1"/>
</dbReference>
<dbReference type="AlphaFoldDB" id="A0A8W8J9J3"/>
<dbReference type="InterPro" id="IPR003591">
    <property type="entry name" value="Leu-rich_rpt_typical-subtyp"/>
</dbReference>
<dbReference type="PANTHER" id="PTHR24369:SF210">
    <property type="entry name" value="CHAOPTIN-RELATED"/>
    <property type="match status" value="1"/>
</dbReference>
<dbReference type="SMART" id="SM00369">
    <property type="entry name" value="LRR_TYP"/>
    <property type="match status" value="5"/>
</dbReference>
<dbReference type="SUPFAM" id="SSF52058">
    <property type="entry name" value="L domain-like"/>
    <property type="match status" value="1"/>
</dbReference>
<evidence type="ECO:0000313" key="5">
    <source>
        <dbReference type="Proteomes" id="UP000005408"/>
    </source>
</evidence>
<keyword evidence="5" id="KW-1185">Reference proteome</keyword>
<dbReference type="InterPro" id="IPR001611">
    <property type="entry name" value="Leu-rich_rpt"/>
</dbReference>
<name>A0A8W8J9J3_MAGGI</name>
<sequence>MIKNSTRGTSYTLQLPSTGYLPTEASQQRGDTFVGHALHFRVDKMGLLQAAKELLWDKVLEDEPVRLHLVGKHCRKRYKMITTLLVCLSLLCKTVESGVISEKRASCNVPHYYDGTCSCEDNVVTCNGQSQMPDFSSGDHYKTVNFVGGNFRNAIKFGNPFANLQTEELILKDMNIVSIPDPAFLPLKLVLKKLDLSNNFLTTLPLALKELDVLESLDVSNNVIDDKNFTEIVLRKLGATLTSFTFGSLDINNWPNTLKHLQMLQNLNVTKAAIRFMPQDAFYGFSGTLLTLSLENTALNSVPLAVARLTFLQSFNFDHNENVGDYGMNVPLLRGMMNYLTNISFQDDSLKTFPSALQAFANLKSVSMDENMLEFVSDNAATSVRQIENLSMRNSSISRIPQALADLTSLKSIDLSDNRIHSIDIEDVRILHSVKEIKLNNNPILYISNHAFDSTENLERLELKNTNLKQVPCALKFAIENLTRVKNVFPLTVDLSENKIECTCELKWLSDTLYAHRNNINWTVLGNCETIVSSIDSYLKSVTLGDCPTSTICNS</sequence>
<dbReference type="InterPro" id="IPR032675">
    <property type="entry name" value="LRR_dom_sf"/>
</dbReference>
<evidence type="ECO:0000313" key="4">
    <source>
        <dbReference type="EnsemblMetazoa" id="G17953.12:cds"/>
    </source>
</evidence>
<keyword evidence="2" id="KW-0732">Signal</keyword>
<evidence type="ECO:0000256" key="1">
    <source>
        <dbReference type="ARBA" id="ARBA00022614"/>
    </source>
</evidence>
<protein>
    <submittedName>
        <fullName evidence="4">Uncharacterized protein</fullName>
    </submittedName>
</protein>
<dbReference type="EnsemblMetazoa" id="G17953.12">
    <property type="protein sequence ID" value="G17953.12:cds"/>
    <property type="gene ID" value="G17953"/>
</dbReference>
<reference evidence="4" key="1">
    <citation type="submission" date="2022-08" db="UniProtKB">
        <authorList>
            <consortium name="EnsemblMetazoa"/>
        </authorList>
    </citation>
    <scope>IDENTIFICATION</scope>
    <source>
        <strain evidence="4">05x7-T-G4-1.051#20</strain>
    </source>
</reference>
<keyword evidence="3" id="KW-0677">Repeat</keyword>
<keyword evidence="1" id="KW-0433">Leucine-rich repeat</keyword>
<organism evidence="4 5">
    <name type="scientific">Magallana gigas</name>
    <name type="common">Pacific oyster</name>
    <name type="synonym">Crassostrea gigas</name>
    <dbReference type="NCBI Taxonomy" id="29159"/>
    <lineage>
        <taxon>Eukaryota</taxon>
        <taxon>Metazoa</taxon>
        <taxon>Spiralia</taxon>
        <taxon>Lophotrochozoa</taxon>
        <taxon>Mollusca</taxon>
        <taxon>Bivalvia</taxon>
        <taxon>Autobranchia</taxon>
        <taxon>Pteriomorphia</taxon>
        <taxon>Ostreida</taxon>
        <taxon>Ostreoidea</taxon>
        <taxon>Ostreidae</taxon>
        <taxon>Magallana</taxon>
    </lineage>
</organism>
<dbReference type="PRINTS" id="PR00019">
    <property type="entry name" value="LEURICHRPT"/>
</dbReference>